<evidence type="ECO:0000313" key="8">
    <source>
        <dbReference type="Proteomes" id="UP000189739"/>
    </source>
</evidence>
<dbReference type="Gene3D" id="1.20.1530.10">
    <property type="entry name" value="Na+/H+ antiporter like domain"/>
    <property type="match status" value="1"/>
</dbReference>
<evidence type="ECO:0000256" key="4">
    <source>
        <dbReference type="ARBA" id="ARBA00022989"/>
    </source>
</evidence>
<feature type="transmembrane region" description="Helical" evidence="6">
    <location>
        <begin position="216"/>
        <end position="240"/>
    </location>
</feature>
<reference evidence="7 8" key="1">
    <citation type="submission" date="2016-07" db="EMBL/GenBank/DDBJ databases">
        <title>Genomic analysis of zinc-resistant bacterium Mucilaginibacter pedocola TBZ30.</title>
        <authorList>
            <person name="Huang J."/>
            <person name="Tang J."/>
        </authorList>
    </citation>
    <scope>NUCLEOTIDE SEQUENCE [LARGE SCALE GENOMIC DNA]</scope>
    <source>
        <strain evidence="7 8">TBZ30</strain>
    </source>
</reference>
<accession>A0A1S9PLN3</accession>
<keyword evidence="6" id="KW-0406">Ion transport</keyword>
<dbReference type="PROSITE" id="PS51257">
    <property type="entry name" value="PROKAR_LIPOPROTEIN"/>
    <property type="match status" value="1"/>
</dbReference>
<keyword evidence="4 6" id="KW-1133">Transmembrane helix</keyword>
<evidence type="ECO:0000256" key="3">
    <source>
        <dbReference type="ARBA" id="ARBA00022692"/>
    </source>
</evidence>
<feature type="transmembrane region" description="Helical" evidence="6">
    <location>
        <begin position="128"/>
        <end position="148"/>
    </location>
</feature>
<feature type="transmembrane region" description="Helical" evidence="6">
    <location>
        <begin position="65"/>
        <end position="84"/>
    </location>
</feature>
<organism evidence="7 8">
    <name type="scientific">Mucilaginibacter pedocola</name>
    <dbReference type="NCBI Taxonomy" id="1792845"/>
    <lineage>
        <taxon>Bacteria</taxon>
        <taxon>Pseudomonadati</taxon>
        <taxon>Bacteroidota</taxon>
        <taxon>Sphingobacteriia</taxon>
        <taxon>Sphingobacteriales</taxon>
        <taxon>Sphingobacteriaceae</taxon>
        <taxon>Mucilaginibacter</taxon>
    </lineage>
</organism>
<dbReference type="EMBL" id="MBTF01000001">
    <property type="protein sequence ID" value="OOQ61872.1"/>
    <property type="molecule type" value="Genomic_DNA"/>
</dbReference>
<evidence type="ECO:0000256" key="1">
    <source>
        <dbReference type="ARBA" id="ARBA00004429"/>
    </source>
</evidence>
<keyword evidence="6" id="KW-0739">Sodium transport</keyword>
<dbReference type="HAMAP" id="MF_01844">
    <property type="entry name" value="NhaA"/>
    <property type="match status" value="1"/>
</dbReference>
<comment type="caution">
    <text evidence="7">The sequence shown here is derived from an EMBL/GenBank/DDBJ whole genome shotgun (WGS) entry which is preliminary data.</text>
</comment>
<dbReference type="Proteomes" id="UP000189739">
    <property type="component" value="Unassembled WGS sequence"/>
</dbReference>
<dbReference type="InterPro" id="IPR023171">
    <property type="entry name" value="Na/H_antiporter_dom_sf"/>
</dbReference>
<keyword evidence="6" id="KW-0050">Antiport</keyword>
<comment type="subcellular location">
    <subcellularLocation>
        <location evidence="1">Cell inner membrane</location>
        <topology evidence="1">Multi-pass membrane protein</topology>
    </subcellularLocation>
    <subcellularLocation>
        <location evidence="6">Cell membrane</location>
        <topology evidence="6">Multi-pass membrane protein</topology>
    </subcellularLocation>
</comment>
<feature type="transmembrane region" description="Helical" evidence="6">
    <location>
        <begin position="362"/>
        <end position="382"/>
    </location>
</feature>
<comment type="catalytic activity">
    <reaction evidence="6">
        <text>Na(+)(in) + 2 H(+)(out) = Na(+)(out) + 2 H(+)(in)</text>
        <dbReference type="Rhea" id="RHEA:29251"/>
        <dbReference type="ChEBI" id="CHEBI:15378"/>
        <dbReference type="ChEBI" id="CHEBI:29101"/>
    </reaction>
</comment>
<dbReference type="PANTHER" id="PTHR30341">
    <property type="entry name" value="SODIUM ION/PROTON ANTIPORTER NHAA-RELATED"/>
    <property type="match status" value="1"/>
</dbReference>
<keyword evidence="8" id="KW-1185">Reference proteome</keyword>
<dbReference type="GO" id="GO:0006885">
    <property type="term" value="P:regulation of pH"/>
    <property type="evidence" value="ECO:0007669"/>
    <property type="project" value="UniProtKB-UniRule"/>
</dbReference>
<keyword evidence="6" id="KW-0813">Transport</keyword>
<evidence type="ECO:0000256" key="2">
    <source>
        <dbReference type="ARBA" id="ARBA00022475"/>
    </source>
</evidence>
<keyword evidence="3 6" id="KW-0812">Transmembrane</keyword>
<feature type="transmembrane region" description="Helical" evidence="6">
    <location>
        <begin position="335"/>
        <end position="355"/>
    </location>
</feature>
<protein>
    <recommendedName>
        <fullName evidence="6">Na(+)/H(+) antiporter NhaA</fullName>
    </recommendedName>
    <alternativeName>
        <fullName evidence="6">Sodium/proton antiporter NhaA</fullName>
    </alternativeName>
</protein>
<evidence type="ECO:0000256" key="5">
    <source>
        <dbReference type="ARBA" id="ARBA00023136"/>
    </source>
</evidence>
<dbReference type="GO" id="GO:0015385">
    <property type="term" value="F:sodium:proton antiporter activity"/>
    <property type="evidence" value="ECO:0007669"/>
    <property type="project" value="UniProtKB-UniRule"/>
</dbReference>
<feature type="transmembrane region" description="Helical" evidence="6">
    <location>
        <begin position="260"/>
        <end position="280"/>
    </location>
</feature>
<dbReference type="GO" id="GO:0005886">
    <property type="term" value="C:plasma membrane"/>
    <property type="evidence" value="ECO:0007669"/>
    <property type="project" value="UniProtKB-SubCell"/>
</dbReference>
<evidence type="ECO:0000313" key="7">
    <source>
        <dbReference type="EMBL" id="OOQ61872.1"/>
    </source>
</evidence>
<dbReference type="OrthoDB" id="9808135at2"/>
<dbReference type="InterPro" id="IPR004670">
    <property type="entry name" value="NhaA"/>
</dbReference>
<keyword evidence="2 6" id="KW-1003">Cell membrane</keyword>
<dbReference type="RefSeq" id="WP_078346055.1">
    <property type="nucleotide sequence ID" value="NZ_MBTF01000001.1"/>
</dbReference>
<feature type="transmembrane region" description="Helical" evidence="6">
    <location>
        <begin position="96"/>
        <end position="116"/>
    </location>
</feature>
<feature type="transmembrane region" description="Helical" evidence="6">
    <location>
        <begin position="292"/>
        <end position="315"/>
    </location>
</feature>
<comment type="function">
    <text evidence="6">Na(+)/H(+) antiporter that extrudes sodium in exchange for external protons.</text>
</comment>
<feature type="transmembrane region" description="Helical" evidence="6">
    <location>
        <begin position="12"/>
        <end position="33"/>
    </location>
</feature>
<proteinExistence type="inferred from homology"/>
<dbReference type="Pfam" id="PF06965">
    <property type="entry name" value="Na_H_antiport_1"/>
    <property type="match status" value="1"/>
</dbReference>
<keyword evidence="6" id="KW-0915">Sodium</keyword>
<name>A0A1S9PLN3_9SPHI</name>
<keyword evidence="5 6" id="KW-0472">Membrane</keyword>
<dbReference type="PANTHER" id="PTHR30341:SF0">
    <property type="entry name" value="NA(+)_H(+) ANTIPORTER NHAA"/>
    <property type="match status" value="1"/>
</dbReference>
<sequence length="389" mass="42250">MKRKIDLFKETIQTHITSGIVLVACVVLSLLIANTGLHHSFNNLLETQLGGSVKNIHLQYTMLEWINDGLMAIFFLLVGLEIKYELAEGALSDIRSASLPVFAALGGMLVPAVIYACINYNTPTITGWGIPMATDIAFVVAVISLISSRVPQALQVFIKALAIVDDLGAILVIAIFYSAGLDIKYLLFAIGMFGMQLIFNYLNIKYIWAYLIPGIFMWYFIHHTGIHATVAGVLTALAIPNTIKKSKQSPLKKLMHLLENPVNFIIVPVFALANSNINIGESLAAGNIFNPLTAGILFGLLLGKPIGITLFSWLAVKLKLSKLANKVRWAQVWGVAQLAGIGFTMSVFMALLSFADAGLQSMAKFSILIASLSAAALGYFMLTRKTTTP</sequence>
<gene>
    <name evidence="6" type="primary">nhaA</name>
    <name evidence="7" type="ORF">BC343_02070</name>
</gene>
<feature type="transmembrane region" description="Helical" evidence="6">
    <location>
        <begin position="185"/>
        <end position="204"/>
    </location>
</feature>
<dbReference type="NCBIfam" id="TIGR00773">
    <property type="entry name" value="NhaA"/>
    <property type="match status" value="1"/>
</dbReference>
<dbReference type="STRING" id="1792845.BC343_02070"/>
<comment type="similarity">
    <text evidence="6">Belongs to the NhaA Na(+)/H(+) (TC 2.A.33) antiporter family.</text>
</comment>
<feature type="transmembrane region" description="Helical" evidence="6">
    <location>
        <begin position="160"/>
        <end position="179"/>
    </location>
</feature>
<dbReference type="AlphaFoldDB" id="A0A1S9PLN3"/>
<evidence type="ECO:0000256" key="6">
    <source>
        <dbReference type="HAMAP-Rule" id="MF_01844"/>
    </source>
</evidence>